<dbReference type="PANTHER" id="PTHR19134">
    <property type="entry name" value="RECEPTOR-TYPE TYROSINE-PROTEIN PHOSPHATASE"/>
    <property type="match status" value="1"/>
</dbReference>
<dbReference type="PROSITE" id="PS50056">
    <property type="entry name" value="TYR_PHOSPHATASE_2"/>
    <property type="match status" value="1"/>
</dbReference>
<keyword evidence="2" id="KW-0378">Hydrolase</keyword>
<dbReference type="InterPro" id="IPR007110">
    <property type="entry name" value="Ig-like_dom"/>
</dbReference>
<dbReference type="SMART" id="SM00409">
    <property type="entry name" value="IG"/>
    <property type="match status" value="3"/>
</dbReference>
<proteinExistence type="predicted"/>
<dbReference type="CDD" id="cd00047">
    <property type="entry name" value="PTPc"/>
    <property type="match status" value="1"/>
</dbReference>
<feature type="domain" description="Ig-like" evidence="9">
    <location>
        <begin position="132"/>
        <end position="315"/>
    </location>
</feature>
<dbReference type="InterPro" id="IPR029021">
    <property type="entry name" value="Prot-tyrosine_phosphatase-like"/>
</dbReference>
<dbReference type="InterPro" id="IPR003598">
    <property type="entry name" value="Ig_sub2"/>
</dbReference>
<dbReference type="InterPro" id="IPR050348">
    <property type="entry name" value="Protein-Tyr_Phosphatase"/>
</dbReference>
<keyword evidence="6" id="KW-1133">Transmembrane helix</keyword>
<dbReference type="Pfam" id="PF00102">
    <property type="entry name" value="Y_phosphatase"/>
    <property type="match status" value="2"/>
</dbReference>
<dbReference type="InterPro" id="IPR013162">
    <property type="entry name" value="CD80_C2-set"/>
</dbReference>
<dbReference type="Pfam" id="PF08205">
    <property type="entry name" value="C2-set_2"/>
    <property type="match status" value="1"/>
</dbReference>
<name>A0ABY7E4F2_MYAAR</name>
<reference evidence="10" key="1">
    <citation type="submission" date="2022-11" db="EMBL/GenBank/DDBJ databases">
        <title>Centuries of genome instability and evolution in soft-shell clam transmissible cancer (bioRxiv).</title>
        <authorList>
            <person name="Hart S.F.M."/>
            <person name="Yonemitsu M.A."/>
            <person name="Giersch R.M."/>
            <person name="Beal B.F."/>
            <person name="Arriagada G."/>
            <person name="Davis B.W."/>
            <person name="Ostrander E.A."/>
            <person name="Goff S.P."/>
            <person name="Metzger M.J."/>
        </authorList>
    </citation>
    <scope>NUCLEOTIDE SEQUENCE</scope>
    <source>
        <strain evidence="10">MELC-2E11</strain>
        <tissue evidence="10">Siphon/mantle</tissue>
    </source>
</reference>
<feature type="domain" description="Tyrosine-protein phosphatase" evidence="7">
    <location>
        <begin position="661"/>
        <end position="911"/>
    </location>
</feature>
<sequence length="1075" mass="122823">MDETVGFVFISILHFALNCGCSDVFLSADRQFVTEYSALTFTCSTLNDARFADFYENRETHVARIGYKGNKCTSIIYDRVSNCSCLNLTTYTCTTIPLNRTNNNDIWSCVSTQHNLAGTKSKNYITIDVRVPIASVSISPHQNNPMTINEGEVLQLTCETSYGLPAANISWYLDNNTDSVYVDDRILNASKQEVNETVDRTKSVKSTLTHTVSREEDGMGVYCNANPPDILALWVNTTCMQNYPIKQKVLRVLEHDRVRVECFAAGNPEPTCQWTNHSQSRTLDILKAAKEDAGAYVCHAFNTMKTSFGNPPNITNLNRSVEVLEGVNFNLTCEAEPGNSNVTSYYWTNKASIMTFTAMNTTRTTVQHGDEVNFYCEVDSDPPAFISILTANGSIIKNIHGKNQLNYTKKSSCLTDIGPFTCLSANKHNSKQPDRRNVTAHLYIGRITFQNTPLKLDQEVSVFSNPPPTYFTWTNVSNNMQIPIVSTASDRVIINSTDNMSTALIITSVASWDSGNYSVRVENEIGYKIETFYIIVDVQSTIANTPQNDKRNGSKYIIAIVGSVCGIAVVVLLLRLWWLKRSTPIHVNNTLQLLRDTRHDSGRMETIVDNVLPINDETPEYEGEKHIYANIQIKDAFGGKSLTIKTLRYTLRQLKVDPSPLFKEFYTLQIGLKYDTKDALKPRNVSKNRYRNDASRVVLPFVRRDPDSDFINASYIDGYSKPRKYIAAQGPLENTISDTWRMIHLEDIKIIVMVTNLIETCKKKCSKYWPDERATYGKYNVKLDHVEQYADFAVRHFTYSMEGTRFKRQLIQFHYTSWPDKNVPTTALSLVQFWRKVRQSEFVEKTPWMVHCSAGVGRTGTFIALDYLYDQGKVYEKLNVPETVNVLREQRVSLVQTKEQYLYLHEAISELLDPIGLIFTSENSKRFQSTVTDDRKLNKEFEAITDAVVNVKTVENEKDFNRMPDGQLPENKCKSIDMNVIPDDMFRPLISSGNDFINAVYIPTYREGQKYIVTQFPLQNTTVDFVRLLWDHNIRDVEQYQFCHEVVFEYLKNRVEKVEDSENQEYVNMTFPKFL</sequence>
<evidence type="ECO:0000259" key="8">
    <source>
        <dbReference type="PROSITE" id="PS50056"/>
    </source>
</evidence>
<dbReference type="Gene3D" id="3.90.190.10">
    <property type="entry name" value="Protein tyrosine phosphatase superfamily"/>
    <property type="match status" value="2"/>
</dbReference>
<dbReference type="PRINTS" id="PR00700">
    <property type="entry name" value="PRTYPHPHTASE"/>
</dbReference>
<dbReference type="PROSITE" id="PS50055">
    <property type="entry name" value="TYR_PHOSPHATASE_PTP"/>
    <property type="match status" value="2"/>
</dbReference>
<feature type="transmembrane region" description="Helical" evidence="6">
    <location>
        <begin position="556"/>
        <end position="578"/>
    </location>
</feature>
<evidence type="ECO:0000256" key="3">
    <source>
        <dbReference type="ARBA" id="ARBA00023136"/>
    </source>
</evidence>
<protein>
    <submittedName>
        <fullName evidence="10">PTPRK-like protein</fullName>
    </submittedName>
</protein>
<feature type="domain" description="Tyrosine-protein phosphatase" evidence="7">
    <location>
        <begin position="937"/>
        <end position="1075"/>
    </location>
</feature>
<comment type="catalytic activity">
    <reaction evidence="5">
        <text>O-phospho-L-tyrosyl-[protein] + H2O = L-tyrosyl-[protein] + phosphate</text>
        <dbReference type="Rhea" id="RHEA:10684"/>
        <dbReference type="Rhea" id="RHEA-COMP:10136"/>
        <dbReference type="Rhea" id="RHEA-COMP:20101"/>
        <dbReference type="ChEBI" id="CHEBI:15377"/>
        <dbReference type="ChEBI" id="CHEBI:43474"/>
        <dbReference type="ChEBI" id="CHEBI:46858"/>
        <dbReference type="ChEBI" id="CHEBI:61978"/>
        <dbReference type="EC" id="3.1.3.48"/>
    </reaction>
</comment>
<evidence type="ECO:0000259" key="9">
    <source>
        <dbReference type="PROSITE" id="PS50835"/>
    </source>
</evidence>
<dbReference type="InterPro" id="IPR000242">
    <property type="entry name" value="PTP_cat"/>
</dbReference>
<evidence type="ECO:0000256" key="4">
    <source>
        <dbReference type="ARBA" id="ARBA00023157"/>
    </source>
</evidence>
<dbReference type="InterPro" id="IPR003599">
    <property type="entry name" value="Ig_sub"/>
</dbReference>
<evidence type="ECO:0000256" key="6">
    <source>
        <dbReference type="SAM" id="Phobius"/>
    </source>
</evidence>
<keyword evidence="2" id="KW-0904">Protein phosphatase</keyword>
<dbReference type="InterPro" id="IPR003595">
    <property type="entry name" value="Tyr_Pase_cat"/>
</dbReference>
<dbReference type="InterPro" id="IPR016130">
    <property type="entry name" value="Tyr_Pase_AS"/>
</dbReference>
<organism evidence="10 11">
    <name type="scientific">Mya arenaria</name>
    <name type="common">Soft-shell clam</name>
    <dbReference type="NCBI Taxonomy" id="6604"/>
    <lineage>
        <taxon>Eukaryota</taxon>
        <taxon>Metazoa</taxon>
        <taxon>Spiralia</taxon>
        <taxon>Lophotrochozoa</taxon>
        <taxon>Mollusca</taxon>
        <taxon>Bivalvia</taxon>
        <taxon>Autobranchia</taxon>
        <taxon>Heteroconchia</taxon>
        <taxon>Euheterodonta</taxon>
        <taxon>Imparidentia</taxon>
        <taxon>Neoheterodontei</taxon>
        <taxon>Myida</taxon>
        <taxon>Myoidea</taxon>
        <taxon>Myidae</taxon>
        <taxon>Mya</taxon>
    </lineage>
</organism>
<dbReference type="SMART" id="SM00404">
    <property type="entry name" value="PTPc_motif"/>
    <property type="match status" value="1"/>
</dbReference>
<dbReference type="Gene3D" id="2.60.40.10">
    <property type="entry name" value="Immunoglobulins"/>
    <property type="match status" value="4"/>
</dbReference>
<dbReference type="PROSITE" id="PS00383">
    <property type="entry name" value="TYR_PHOSPHATASE_1"/>
    <property type="match status" value="1"/>
</dbReference>
<evidence type="ECO:0000256" key="2">
    <source>
        <dbReference type="ARBA" id="ARBA00022912"/>
    </source>
</evidence>
<accession>A0ABY7E4F2</accession>
<keyword evidence="6" id="KW-0812">Transmembrane</keyword>
<feature type="domain" description="Ig-like" evidence="9">
    <location>
        <begin position="325"/>
        <end position="439"/>
    </location>
</feature>
<gene>
    <name evidence="10" type="ORF">MAR_020079</name>
</gene>
<keyword evidence="11" id="KW-1185">Reference proteome</keyword>
<dbReference type="SUPFAM" id="SSF52799">
    <property type="entry name" value="(Phosphotyrosine protein) phosphatases II"/>
    <property type="match status" value="2"/>
</dbReference>
<dbReference type="InterPro" id="IPR036179">
    <property type="entry name" value="Ig-like_dom_sf"/>
</dbReference>
<dbReference type="SMART" id="SM00194">
    <property type="entry name" value="PTPc"/>
    <property type="match status" value="1"/>
</dbReference>
<dbReference type="InterPro" id="IPR013783">
    <property type="entry name" value="Ig-like_fold"/>
</dbReference>
<dbReference type="Proteomes" id="UP001164746">
    <property type="component" value="Chromosome 5"/>
</dbReference>
<dbReference type="SUPFAM" id="SSF48726">
    <property type="entry name" value="Immunoglobulin"/>
    <property type="match status" value="3"/>
</dbReference>
<evidence type="ECO:0000256" key="5">
    <source>
        <dbReference type="ARBA" id="ARBA00051722"/>
    </source>
</evidence>
<dbReference type="EMBL" id="CP111016">
    <property type="protein sequence ID" value="WAR04710.1"/>
    <property type="molecule type" value="Genomic_DNA"/>
</dbReference>
<evidence type="ECO:0000313" key="11">
    <source>
        <dbReference type="Proteomes" id="UP001164746"/>
    </source>
</evidence>
<evidence type="ECO:0000256" key="1">
    <source>
        <dbReference type="ARBA" id="ARBA00004167"/>
    </source>
</evidence>
<dbReference type="PROSITE" id="PS50835">
    <property type="entry name" value="IG_LIKE"/>
    <property type="match status" value="2"/>
</dbReference>
<keyword evidence="4" id="KW-1015">Disulfide bond</keyword>
<dbReference type="Pfam" id="PF13927">
    <property type="entry name" value="Ig_3"/>
    <property type="match status" value="1"/>
</dbReference>
<comment type="subcellular location">
    <subcellularLocation>
        <location evidence="1">Membrane</location>
        <topology evidence="1">Single-pass membrane protein</topology>
    </subcellularLocation>
</comment>
<dbReference type="InterPro" id="IPR000387">
    <property type="entry name" value="Tyr_Pase_dom"/>
</dbReference>
<dbReference type="PANTHER" id="PTHR19134:SF449">
    <property type="entry name" value="TYROSINE-PROTEIN PHOSPHATASE 1"/>
    <property type="match status" value="1"/>
</dbReference>
<keyword evidence="3 6" id="KW-0472">Membrane</keyword>
<dbReference type="SMART" id="SM00408">
    <property type="entry name" value="IGc2"/>
    <property type="match status" value="2"/>
</dbReference>
<feature type="transmembrane region" description="Helical" evidence="6">
    <location>
        <begin position="6"/>
        <end position="26"/>
    </location>
</feature>
<evidence type="ECO:0000313" key="10">
    <source>
        <dbReference type="EMBL" id="WAR04710.1"/>
    </source>
</evidence>
<evidence type="ECO:0000259" key="7">
    <source>
        <dbReference type="PROSITE" id="PS50055"/>
    </source>
</evidence>
<feature type="domain" description="Tyrosine specific protein phosphatases" evidence="8">
    <location>
        <begin position="828"/>
        <end position="902"/>
    </location>
</feature>